<dbReference type="PANTHER" id="PTHR24093">
    <property type="entry name" value="CATION TRANSPORTING ATPASE"/>
    <property type="match status" value="1"/>
</dbReference>
<evidence type="ECO:0000256" key="2">
    <source>
        <dbReference type="ARBA" id="ARBA00022842"/>
    </source>
</evidence>
<sequence>MFTFAVQLLWINLIMDTLGALALATEPPTDHLMHRTPVGRRFVLCLSQICYSRRINLQMQAAVKVALKLSGMYTVAFRCLMFLYVDRRPSFDVKFWGLIFALYQIAVLLVLNFRGLSILHLNQDDRKHATIVKNTMIFNAFVLCQRLLFFWTSTTIYWELTVPLLIALQIILIEFTGDFTTTVRLNWKQWLICVAIGTVRLVKLPNFIGWDISTQVISGSALFYLQFWFDAFGNIFHLIRWSEFSDWMLFCVTAIIPVDANYLASDRILKALQGEFFCFCILRYIKREAKMWGSFTVATHNVAWRLGLSLDKHESSLASGRSRKTHSSSEDSTVCVL</sequence>
<dbReference type="Gene3D" id="1.20.1110.10">
    <property type="entry name" value="Calcium-transporting ATPase, transmembrane domain"/>
    <property type="match status" value="1"/>
</dbReference>
<dbReference type="PANTHER" id="PTHR24093:SF520">
    <property type="entry name" value="CALCIUM-TRANSPORTING ATPASE 9, PLASMA MEMBRANE-TYPE"/>
    <property type="match status" value="1"/>
</dbReference>
<feature type="transmembrane region" description="Helical" evidence="3">
    <location>
        <begin position="247"/>
        <end position="264"/>
    </location>
</feature>
<evidence type="ECO:0000256" key="1">
    <source>
        <dbReference type="ARBA" id="ARBA00022723"/>
    </source>
</evidence>
<evidence type="ECO:0000313" key="6">
    <source>
        <dbReference type="EMBL" id="KAB5543930.1"/>
    </source>
</evidence>
<keyword evidence="3" id="KW-0472">Membrane</keyword>
<dbReference type="EMBL" id="VDCV01000008">
    <property type="protein sequence ID" value="KAB5543930.1"/>
    <property type="molecule type" value="Genomic_DNA"/>
</dbReference>
<feature type="chain" id="PRO_5024446642" description="Cation-transporting P-type ATPase C-terminal domain-containing protein" evidence="4">
    <location>
        <begin position="25"/>
        <end position="337"/>
    </location>
</feature>
<accession>A0A5N5LMQ4</accession>
<feature type="signal peptide" evidence="4">
    <location>
        <begin position="1"/>
        <end position="24"/>
    </location>
</feature>
<keyword evidence="3" id="KW-1133">Transmembrane helix</keyword>
<dbReference type="Pfam" id="PF00689">
    <property type="entry name" value="Cation_ATPase_C"/>
    <property type="match status" value="1"/>
</dbReference>
<dbReference type="GO" id="GO:0005388">
    <property type="term" value="F:P-type calcium transporter activity"/>
    <property type="evidence" value="ECO:0007669"/>
    <property type="project" value="TreeGrafter"/>
</dbReference>
<feature type="transmembrane region" description="Helical" evidence="3">
    <location>
        <begin position="137"/>
        <end position="158"/>
    </location>
</feature>
<feature type="transmembrane region" description="Helical" evidence="3">
    <location>
        <begin position="61"/>
        <end position="83"/>
    </location>
</feature>
<evidence type="ECO:0000313" key="7">
    <source>
        <dbReference type="Proteomes" id="UP000326939"/>
    </source>
</evidence>
<feature type="transmembrane region" description="Helical" evidence="3">
    <location>
        <begin position="164"/>
        <end position="187"/>
    </location>
</feature>
<evidence type="ECO:0000259" key="5">
    <source>
        <dbReference type="Pfam" id="PF00689"/>
    </source>
</evidence>
<proteinExistence type="predicted"/>
<dbReference type="InterPro" id="IPR023298">
    <property type="entry name" value="ATPase_P-typ_TM_dom_sf"/>
</dbReference>
<feature type="domain" description="Cation-transporting P-type ATPase C-terminal" evidence="5">
    <location>
        <begin position="5"/>
        <end position="40"/>
    </location>
</feature>
<feature type="transmembrane region" description="Helical" evidence="3">
    <location>
        <begin position="95"/>
        <end position="116"/>
    </location>
</feature>
<evidence type="ECO:0000256" key="3">
    <source>
        <dbReference type="SAM" id="Phobius"/>
    </source>
</evidence>
<dbReference type="GO" id="GO:0005886">
    <property type="term" value="C:plasma membrane"/>
    <property type="evidence" value="ECO:0007669"/>
    <property type="project" value="TreeGrafter"/>
</dbReference>
<evidence type="ECO:0000256" key="4">
    <source>
        <dbReference type="SAM" id="SignalP"/>
    </source>
</evidence>
<dbReference type="SUPFAM" id="SSF81665">
    <property type="entry name" value="Calcium ATPase, transmembrane domain M"/>
    <property type="match status" value="1"/>
</dbReference>
<comment type="caution">
    <text evidence="6">The sequence shown here is derived from an EMBL/GenBank/DDBJ whole genome shotgun (WGS) entry which is preliminary data.</text>
</comment>
<name>A0A5N5LMQ4_9ROSI</name>
<dbReference type="GO" id="GO:0046872">
    <property type="term" value="F:metal ion binding"/>
    <property type="evidence" value="ECO:0007669"/>
    <property type="project" value="UniProtKB-KW"/>
</dbReference>
<keyword evidence="3" id="KW-0812">Transmembrane</keyword>
<organism evidence="6 7">
    <name type="scientific">Salix brachista</name>
    <dbReference type="NCBI Taxonomy" id="2182728"/>
    <lineage>
        <taxon>Eukaryota</taxon>
        <taxon>Viridiplantae</taxon>
        <taxon>Streptophyta</taxon>
        <taxon>Embryophyta</taxon>
        <taxon>Tracheophyta</taxon>
        <taxon>Spermatophyta</taxon>
        <taxon>Magnoliopsida</taxon>
        <taxon>eudicotyledons</taxon>
        <taxon>Gunneridae</taxon>
        <taxon>Pentapetalae</taxon>
        <taxon>rosids</taxon>
        <taxon>fabids</taxon>
        <taxon>Malpighiales</taxon>
        <taxon>Salicaceae</taxon>
        <taxon>Saliceae</taxon>
        <taxon>Salix</taxon>
    </lineage>
</organism>
<keyword evidence="7" id="KW-1185">Reference proteome</keyword>
<gene>
    <name evidence="6" type="ORF">DKX38_012042</name>
</gene>
<keyword evidence="4" id="KW-0732">Signal</keyword>
<keyword evidence="1" id="KW-0479">Metal-binding</keyword>
<keyword evidence="2" id="KW-0460">Magnesium</keyword>
<protein>
    <recommendedName>
        <fullName evidence="5">Cation-transporting P-type ATPase C-terminal domain-containing protein</fullName>
    </recommendedName>
</protein>
<feature type="transmembrane region" description="Helical" evidence="3">
    <location>
        <begin position="207"/>
        <end position="227"/>
    </location>
</feature>
<dbReference type="Proteomes" id="UP000326939">
    <property type="component" value="Chromosome 8"/>
</dbReference>
<dbReference type="AlphaFoldDB" id="A0A5N5LMQ4"/>
<reference evidence="7" key="1">
    <citation type="journal article" date="2019" name="Gigascience">
        <title>De novo genome assembly of the endangered Acer yangbiense, a plant species with extremely small populations endemic to Yunnan Province, China.</title>
        <authorList>
            <person name="Yang J."/>
            <person name="Wariss H.M."/>
            <person name="Tao L."/>
            <person name="Zhang R."/>
            <person name="Yun Q."/>
            <person name="Hollingsworth P."/>
            <person name="Dao Z."/>
            <person name="Luo G."/>
            <person name="Guo H."/>
            <person name="Ma Y."/>
            <person name="Sun W."/>
        </authorList>
    </citation>
    <scope>NUCLEOTIDE SEQUENCE [LARGE SCALE GENOMIC DNA]</scope>
    <source>
        <strain evidence="7">cv. br00</strain>
    </source>
</reference>
<dbReference type="InterPro" id="IPR006068">
    <property type="entry name" value="ATPase_P-typ_cation-transptr_C"/>
</dbReference>